<dbReference type="PANTHER" id="PTHR28286">
    <property type="match status" value="1"/>
</dbReference>
<reference evidence="12 13" key="1">
    <citation type="journal article" date="2010" name="J. Bacteriol.">
        <title>Genome sequence of Pantoea ananatis LMG20103, the causative agent of Eucalyptus blight and dieback.</title>
        <authorList>
            <person name="De Maayer P."/>
            <person name="Chan W.Y."/>
            <person name="Venter S.N."/>
            <person name="Toth I.K."/>
            <person name="Birch P.R."/>
            <person name="Joubert F."/>
            <person name="Coutinho T.A."/>
        </authorList>
    </citation>
    <scope>NUCLEOTIDE SEQUENCE [LARGE SCALE GENOMIC DNA]</scope>
    <source>
        <strain evidence="12 13">LMG 20103</strain>
    </source>
</reference>
<dbReference type="PANTHER" id="PTHR28286:SF2">
    <property type="entry name" value="BACTERIORHODOPSIN _OPSIN, NOPA (EUROFUNG)"/>
    <property type="match status" value="1"/>
</dbReference>
<dbReference type="SUPFAM" id="SSF81321">
    <property type="entry name" value="Family A G protein-coupled receptor-like"/>
    <property type="match status" value="1"/>
</dbReference>
<dbReference type="Proteomes" id="UP000001702">
    <property type="component" value="Chromosome"/>
</dbReference>
<keyword evidence="3" id="KW-0600">Photoreceptor protein</keyword>
<comment type="subcellular location">
    <subcellularLocation>
        <location evidence="1">Membrane</location>
        <topology evidence="1">Multi-pass membrane protein</topology>
    </subcellularLocation>
</comment>
<evidence type="ECO:0000313" key="12">
    <source>
        <dbReference type="EMBL" id="ADD77066.1"/>
    </source>
</evidence>
<protein>
    <recommendedName>
        <fullName evidence="14">Bacteriorhodopsin</fullName>
    </recommendedName>
</protein>
<evidence type="ECO:0000256" key="4">
    <source>
        <dbReference type="ARBA" id="ARBA00022606"/>
    </source>
</evidence>
<feature type="transmembrane region" description="Helical" evidence="11">
    <location>
        <begin position="209"/>
        <end position="229"/>
    </location>
</feature>
<keyword evidence="9 11" id="KW-0472">Membrane</keyword>
<proteinExistence type="inferred from homology"/>
<evidence type="ECO:0000256" key="7">
    <source>
        <dbReference type="ARBA" id="ARBA00022989"/>
    </source>
</evidence>
<evidence type="ECO:0000256" key="1">
    <source>
        <dbReference type="ARBA" id="ARBA00004141"/>
    </source>
</evidence>
<accession>D4GEF9</accession>
<dbReference type="PRINTS" id="PR00251">
    <property type="entry name" value="BACTRLOPSIN"/>
</dbReference>
<dbReference type="InterPro" id="IPR018229">
    <property type="entry name" value="Rhodopsin_retinal_BS"/>
</dbReference>
<dbReference type="HOGENOM" id="CLU_054785_5_1_6"/>
<dbReference type="Gene3D" id="1.20.1070.10">
    <property type="entry name" value="Rhodopsin 7-helix transmembrane proteins"/>
    <property type="match status" value="1"/>
</dbReference>
<evidence type="ECO:0000256" key="10">
    <source>
        <dbReference type="ARBA" id="ARBA00023170"/>
    </source>
</evidence>
<organism evidence="12 13">
    <name type="scientific">Pantoea ananatis (strain LMG 20103)</name>
    <dbReference type="NCBI Taxonomy" id="706191"/>
    <lineage>
        <taxon>Bacteria</taxon>
        <taxon>Pseudomonadati</taxon>
        <taxon>Pseudomonadota</taxon>
        <taxon>Gammaproteobacteria</taxon>
        <taxon>Enterobacterales</taxon>
        <taxon>Erwiniaceae</taxon>
        <taxon>Pantoea</taxon>
    </lineage>
</organism>
<keyword evidence="13" id="KW-1185">Reference proteome</keyword>
<feature type="transmembrane region" description="Helical" evidence="11">
    <location>
        <begin position="179"/>
        <end position="197"/>
    </location>
</feature>
<evidence type="ECO:0008006" key="14">
    <source>
        <dbReference type="Google" id="ProtNLM"/>
    </source>
</evidence>
<sequence>MRASVQGESIMDQTAFLIGFSVMALASLVIYASGKKIFPLRHHTLMHASVPFIAATAYLAMAFGFGNLATESGSIVYLARYADWSVTTPVLLAGLVMVAFHEQSKPGEMGGFLTAIIILDVMMIITGLVSALATTFAAKWVWYLWSCAAFLGVVYLLWGPLRTIAAGRGRAMAVAYNKNVALLTVVWFIYPIVFLVGPEGLKIITDPASVWAFLVLDIIAKVFYAFYAASSLEKALRHSTSDGAVRV</sequence>
<feature type="transmembrane region" description="Helical" evidence="11">
    <location>
        <begin position="81"/>
        <end position="100"/>
    </location>
</feature>
<dbReference type="EMBL" id="CP001875">
    <property type="protein sequence ID" value="ADD77066.1"/>
    <property type="molecule type" value="Genomic_DNA"/>
</dbReference>
<dbReference type="STRING" id="706191.PANA_1899"/>
<dbReference type="eggNOG" id="COG5524">
    <property type="taxonomic scope" value="Bacteria"/>
</dbReference>
<dbReference type="KEGG" id="pam:PANA_1899"/>
<evidence type="ECO:0000256" key="3">
    <source>
        <dbReference type="ARBA" id="ARBA00022543"/>
    </source>
</evidence>
<feature type="transmembrane region" description="Helical" evidence="11">
    <location>
        <begin position="112"/>
        <end position="134"/>
    </location>
</feature>
<keyword evidence="6" id="KW-0681">Retinal protein</keyword>
<dbReference type="PROSITE" id="PS00950">
    <property type="entry name" value="BACTERIAL_OPSIN_1"/>
    <property type="match status" value="1"/>
</dbReference>
<keyword evidence="8" id="KW-0157">Chromophore</keyword>
<dbReference type="SMART" id="SM01021">
    <property type="entry name" value="Bac_rhodopsin"/>
    <property type="match status" value="1"/>
</dbReference>
<feature type="transmembrane region" description="Helical" evidence="11">
    <location>
        <begin position="140"/>
        <end position="158"/>
    </location>
</feature>
<evidence type="ECO:0000256" key="9">
    <source>
        <dbReference type="ARBA" id="ARBA00023136"/>
    </source>
</evidence>
<dbReference type="GO" id="GO:0007602">
    <property type="term" value="P:phototransduction"/>
    <property type="evidence" value="ECO:0007669"/>
    <property type="project" value="UniProtKB-KW"/>
</dbReference>
<keyword evidence="5 11" id="KW-0812">Transmembrane</keyword>
<evidence type="ECO:0000256" key="2">
    <source>
        <dbReference type="ARBA" id="ARBA00008130"/>
    </source>
</evidence>
<feature type="transmembrane region" description="Helical" evidence="11">
    <location>
        <begin position="15"/>
        <end position="33"/>
    </location>
</feature>
<gene>
    <name evidence="12" type="ordered locus">PANA_1899</name>
</gene>
<evidence type="ECO:0000313" key="13">
    <source>
        <dbReference type="Proteomes" id="UP000001702"/>
    </source>
</evidence>
<dbReference type="Pfam" id="PF01036">
    <property type="entry name" value="Bac_rhodopsin"/>
    <property type="match status" value="1"/>
</dbReference>
<evidence type="ECO:0000256" key="8">
    <source>
        <dbReference type="ARBA" id="ARBA00022991"/>
    </source>
</evidence>
<name>D4GEF9_PANAM</name>
<feature type="transmembrane region" description="Helical" evidence="11">
    <location>
        <begin position="45"/>
        <end position="69"/>
    </location>
</feature>
<dbReference type="GO" id="GO:0009881">
    <property type="term" value="F:photoreceptor activity"/>
    <property type="evidence" value="ECO:0007669"/>
    <property type="project" value="UniProtKB-KW"/>
</dbReference>
<evidence type="ECO:0000256" key="11">
    <source>
        <dbReference type="SAM" id="Phobius"/>
    </source>
</evidence>
<keyword evidence="4" id="KW-0716">Sensory transduction</keyword>
<keyword evidence="7 11" id="KW-1133">Transmembrane helix</keyword>
<dbReference type="GO" id="GO:0005216">
    <property type="term" value="F:monoatomic ion channel activity"/>
    <property type="evidence" value="ECO:0007669"/>
    <property type="project" value="InterPro"/>
</dbReference>
<comment type="similarity">
    <text evidence="2">Belongs to the archaeal/bacterial/fungal opsin family.</text>
</comment>
<dbReference type="GO" id="GO:0016020">
    <property type="term" value="C:membrane"/>
    <property type="evidence" value="ECO:0007669"/>
    <property type="project" value="UniProtKB-SubCell"/>
</dbReference>
<keyword evidence="10" id="KW-0675">Receptor</keyword>
<dbReference type="AlphaFoldDB" id="D4GEF9"/>
<dbReference type="PROSITE" id="PS00327">
    <property type="entry name" value="BACTERIAL_OPSIN_RET"/>
    <property type="match status" value="1"/>
</dbReference>
<evidence type="ECO:0000256" key="5">
    <source>
        <dbReference type="ARBA" id="ARBA00022692"/>
    </source>
</evidence>
<evidence type="ECO:0000256" key="6">
    <source>
        <dbReference type="ARBA" id="ARBA00022925"/>
    </source>
</evidence>
<dbReference type="InterPro" id="IPR001425">
    <property type="entry name" value="Arc/bac/fun_rhodopsins"/>
</dbReference>